<evidence type="ECO:0000313" key="9">
    <source>
        <dbReference type="Proteomes" id="UP000006695"/>
    </source>
</evidence>
<dbReference type="SMART" id="SM00448">
    <property type="entry name" value="REC"/>
    <property type="match status" value="1"/>
</dbReference>
<dbReference type="Pfam" id="PF00072">
    <property type="entry name" value="Response_reg"/>
    <property type="match status" value="1"/>
</dbReference>
<gene>
    <name evidence="8" type="ordered locus">Gura_1959</name>
</gene>
<dbReference type="PROSITE" id="PS50045">
    <property type="entry name" value="SIGMA54_INTERACT_4"/>
    <property type="match status" value="1"/>
</dbReference>
<dbReference type="PRINTS" id="PR01590">
    <property type="entry name" value="HTHFIS"/>
</dbReference>
<protein>
    <submittedName>
        <fullName evidence="8">Two component, sigma-54 specific, transcriptional regulator, Fis family</fullName>
    </submittedName>
</protein>
<dbReference type="PANTHER" id="PTHR32071">
    <property type="entry name" value="TRANSCRIPTIONAL REGULATORY PROTEIN"/>
    <property type="match status" value="1"/>
</dbReference>
<dbReference type="Pfam" id="PF02954">
    <property type="entry name" value="HTH_8"/>
    <property type="match status" value="1"/>
</dbReference>
<dbReference type="AlphaFoldDB" id="A5GFE4"/>
<dbReference type="FunFam" id="3.40.50.300:FF:000006">
    <property type="entry name" value="DNA-binding transcriptional regulator NtrC"/>
    <property type="match status" value="1"/>
</dbReference>
<accession>A5GFE4</accession>
<dbReference type="EMBL" id="CP000698">
    <property type="protein sequence ID" value="ABQ26149.1"/>
    <property type="molecule type" value="Genomic_DNA"/>
</dbReference>
<evidence type="ECO:0000256" key="5">
    <source>
        <dbReference type="PROSITE-ProRule" id="PRU00169"/>
    </source>
</evidence>
<dbReference type="PROSITE" id="PS50110">
    <property type="entry name" value="RESPONSE_REGULATORY"/>
    <property type="match status" value="1"/>
</dbReference>
<dbReference type="InterPro" id="IPR003593">
    <property type="entry name" value="AAA+_ATPase"/>
</dbReference>
<proteinExistence type="predicted"/>
<keyword evidence="5" id="KW-0597">Phosphoprotein</keyword>
<dbReference type="KEGG" id="gur:Gura_1959"/>
<dbReference type="InterPro" id="IPR058031">
    <property type="entry name" value="AAA_lid_NorR"/>
</dbReference>
<dbReference type="InterPro" id="IPR025662">
    <property type="entry name" value="Sigma_54_int_dom_ATP-bd_1"/>
</dbReference>
<evidence type="ECO:0000256" key="1">
    <source>
        <dbReference type="ARBA" id="ARBA00022741"/>
    </source>
</evidence>
<name>A5GFE4_GEOUR</name>
<keyword evidence="1" id="KW-0547">Nucleotide-binding</keyword>
<sequence length="493" mass="54587">MVVFTSGNEKNCLKFWESEITMTNMSTNNGNDQSVLIVDDDSDVLNELRVMLLSNGIRDIITLSDSSAVIAELDKGGISVLLMDWIMPGLTGSELLPLIVQRFPHIPVIVITAVSDVQTVVNCIKQGAFDYITKPVDSDRLLLTIQKAFHISELASQNRILRNYLLGEPLAHPEHFSDIVTCSDKMQALFKLIETIAPSRHPVLINGETGVGKELIARSIHKASGFKGAFVPVNVAGLDDIMFSDTLFGHRKGAFTGANEAREGLIAKAQGGTLFLDEIGDMSPESQIKLLRLLQEHEYYRLGSDALVKSDARIIAASNQDIDALINQGKFRQDLYQRLCFHELKIPPLRERREDIMPLIEHYVAKAAAIYEKDIPDFSRELYIALQEYDFPGNVRELISKVSRGVAHSRRGILTLQDFPGVPAKMNLGRPAVRVASDGFFKLQATFEQFPNFGDIERLLSDEALKAAKGNKTAAAELLGISRPTLQKKLTTG</sequence>
<evidence type="ECO:0000259" key="7">
    <source>
        <dbReference type="PROSITE" id="PS50110"/>
    </source>
</evidence>
<dbReference type="Gene3D" id="3.40.50.2300">
    <property type="match status" value="1"/>
</dbReference>
<dbReference type="InterPro" id="IPR027417">
    <property type="entry name" value="P-loop_NTPase"/>
</dbReference>
<feature type="modified residue" description="4-aspartylphosphate" evidence="5">
    <location>
        <position position="84"/>
    </location>
</feature>
<dbReference type="Gene3D" id="1.10.8.60">
    <property type="match status" value="1"/>
</dbReference>
<dbReference type="PROSITE" id="PS00675">
    <property type="entry name" value="SIGMA54_INTERACT_1"/>
    <property type="match status" value="1"/>
</dbReference>
<evidence type="ECO:0000256" key="2">
    <source>
        <dbReference type="ARBA" id="ARBA00022840"/>
    </source>
</evidence>
<dbReference type="Pfam" id="PF25601">
    <property type="entry name" value="AAA_lid_14"/>
    <property type="match status" value="1"/>
</dbReference>
<dbReference type="InterPro" id="IPR011006">
    <property type="entry name" value="CheY-like_superfamily"/>
</dbReference>
<evidence type="ECO:0000256" key="4">
    <source>
        <dbReference type="ARBA" id="ARBA00023163"/>
    </source>
</evidence>
<dbReference type="InterPro" id="IPR001789">
    <property type="entry name" value="Sig_transdc_resp-reg_receiver"/>
</dbReference>
<keyword evidence="9" id="KW-1185">Reference proteome</keyword>
<dbReference type="GO" id="GO:0000160">
    <property type="term" value="P:phosphorelay signal transduction system"/>
    <property type="evidence" value="ECO:0007669"/>
    <property type="project" value="InterPro"/>
</dbReference>
<keyword evidence="4" id="KW-0804">Transcription</keyword>
<reference evidence="8 9" key="1">
    <citation type="submission" date="2007-05" db="EMBL/GenBank/DDBJ databases">
        <title>Complete sequence of Geobacter uraniireducens Rf4.</title>
        <authorList>
            <consortium name="US DOE Joint Genome Institute"/>
            <person name="Copeland A."/>
            <person name="Lucas S."/>
            <person name="Lapidus A."/>
            <person name="Barry K."/>
            <person name="Detter J.C."/>
            <person name="Glavina del Rio T."/>
            <person name="Hammon N."/>
            <person name="Israni S."/>
            <person name="Dalin E."/>
            <person name="Tice H."/>
            <person name="Pitluck S."/>
            <person name="Chertkov O."/>
            <person name="Brettin T."/>
            <person name="Bruce D."/>
            <person name="Han C."/>
            <person name="Schmutz J."/>
            <person name="Larimer F."/>
            <person name="Land M."/>
            <person name="Hauser L."/>
            <person name="Kyrpides N."/>
            <person name="Mikhailova N."/>
            <person name="Shelobolina E."/>
            <person name="Aklujkar M."/>
            <person name="Lovley D."/>
            <person name="Richardson P."/>
        </authorList>
    </citation>
    <scope>NUCLEOTIDE SEQUENCE [LARGE SCALE GENOMIC DNA]</scope>
    <source>
        <strain evidence="8 9">Rf4</strain>
    </source>
</reference>
<dbReference type="Proteomes" id="UP000006695">
    <property type="component" value="Chromosome"/>
</dbReference>
<dbReference type="SUPFAM" id="SSF52540">
    <property type="entry name" value="P-loop containing nucleoside triphosphate hydrolases"/>
    <property type="match status" value="1"/>
</dbReference>
<keyword evidence="2" id="KW-0067">ATP-binding</keyword>
<dbReference type="InterPro" id="IPR025943">
    <property type="entry name" value="Sigma_54_int_dom_ATP-bd_2"/>
</dbReference>
<feature type="domain" description="Sigma-54 factor interaction" evidence="6">
    <location>
        <begin position="179"/>
        <end position="407"/>
    </location>
</feature>
<dbReference type="Gene3D" id="3.40.50.300">
    <property type="entry name" value="P-loop containing nucleotide triphosphate hydrolases"/>
    <property type="match status" value="1"/>
</dbReference>
<organism evidence="8 9">
    <name type="scientific">Geotalea uraniireducens (strain Rf4)</name>
    <name type="common">Geobacter uraniireducens</name>
    <dbReference type="NCBI Taxonomy" id="351605"/>
    <lineage>
        <taxon>Bacteria</taxon>
        <taxon>Pseudomonadati</taxon>
        <taxon>Thermodesulfobacteriota</taxon>
        <taxon>Desulfuromonadia</taxon>
        <taxon>Geobacterales</taxon>
        <taxon>Geobacteraceae</taxon>
        <taxon>Geotalea</taxon>
    </lineage>
</organism>
<dbReference type="InterPro" id="IPR002197">
    <property type="entry name" value="HTH_Fis"/>
</dbReference>
<dbReference type="PANTHER" id="PTHR32071:SF13">
    <property type="entry name" value="RESPONSE REGULATOR HSFA"/>
    <property type="match status" value="1"/>
</dbReference>
<evidence type="ECO:0000259" key="6">
    <source>
        <dbReference type="PROSITE" id="PS50045"/>
    </source>
</evidence>
<dbReference type="Gene3D" id="1.10.10.60">
    <property type="entry name" value="Homeodomain-like"/>
    <property type="match status" value="1"/>
</dbReference>
<dbReference type="SUPFAM" id="SSF46689">
    <property type="entry name" value="Homeodomain-like"/>
    <property type="match status" value="1"/>
</dbReference>
<keyword evidence="3" id="KW-0805">Transcription regulation</keyword>
<dbReference type="HOGENOM" id="CLU_000445_0_6_7"/>
<evidence type="ECO:0000256" key="3">
    <source>
        <dbReference type="ARBA" id="ARBA00023015"/>
    </source>
</evidence>
<dbReference type="SMART" id="SM00382">
    <property type="entry name" value="AAA"/>
    <property type="match status" value="1"/>
</dbReference>
<dbReference type="GO" id="GO:0006355">
    <property type="term" value="P:regulation of DNA-templated transcription"/>
    <property type="evidence" value="ECO:0007669"/>
    <property type="project" value="InterPro"/>
</dbReference>
<feature type="domain" description="Response regulatory" evidence="7">
    <location>
        <begin position="34"/>
        <end position="149"/>
    </location>
</feature>
<dbReference type="CDD" id="cd00009">
    <property type="entry name" value="AAA"/>
    <property type="match status" value="1"/>
</dbReference>
<dbReference type="GO" id="GO:0005524">
    <property type="term" value="F:ATP binding"/>
    <property type="evidence" value="ECO:0007669"/>
    <property type="project" value="UniProtKB-KW"/>
</dbReference>
<evidence type="ECO:0000313" key="8">
    <source>
        <dbReference type="EMBL" id="ABQ26149.1"/>
    </source>
</evidence>
<dbReference type="STRING" id="351605.Gura_1959"/>
<dbReference type="GO" id="GO:0043565">
    <property type="term" value="F:sequence-specific DNA binding"/>
    <property type="evidence" value="ECO:0007669"/>
    <property type="project" value="InterPro"/>
</dbReference>
<dbReference type="InterPro" id="IPR002078">
    <property type="entry name" value="Sigma_54_int"/>
</dbReference>
<dbReference type="InterPro" id="IPR009057">
    <property type="entry name" value="Homeodomain-like_sf"/>
</dbReference>
<dbReference type="PROSITE" id="PS00676">
    <property type="entry name" value="SIGMA54_INTERACT_2"/>
    <property type="match status" value="1"/>
</dbReference>
<dbReference type="SUPFAM" id="SSF52172">
    <property type="entry name" value="CheY-like"/>
    <property type="match status" value="1"/>
</dbReference>
<dbReference type="Pfam" id="PF00158">
    <property type="entry name" value="Sigma54_activat"/>
    <property type="match status" value="1"/>
</dbReference>